<dbReference type="Proteomes" id="UP001633002">
    <property type="component" value="Unassembled WGS sequence"/>
</dbReference>
<keyword evidence="4" id="KW-1185">Reference proteome</keyword>
<organism evidence="3 4">
    <name type="scientific">Riccia sorocarpa</name>
    <dbReference type="NCBI Taxonomy" id="122646"/>
    <lineage>
        <taxon>Eukaryota</taxon>
        <taxon>Viridiplantae</taxon>
        <taxon>Streptophyta</taxon>
        <taxon>Embryophyta</taxon>
        <taxon>Marchantiophyta</taxon>
        <taxon>Marchantiopsida</taxon>
        <taxon>Marchantiidae</taxon>
        <taxon>Marchantiales</taxon>
        <taxon>Ricciaceae</taxon>
        <taxon>Riccia</taxon>
    </lineage>
</organism>
<dbReference type="EMBL" id="JBJQOH010000006">
    <property type="protein sequence ID" value="KAL3683628.1"/>
    <property type="molecule type" value="Genomic_DNA"/>
</dbReference>
<proteinExistence type="predicted"/>
<name>A0ABD3GWJ6_9MARC</name>
<protein>
    <submittedName>
        <fullName evidence="3">Uncharacterized protein</fullName>
    </submittedName>
</protein>
<evidence type="ECO:0000313" key="4">
    <source>
        <dbReference type="Proteomes" id="UP001633002"/>
    </source>
</evidence>
<feature type="transmembrane region" description="Helical" evidence="1">
    <location>
        <begin position="277"/>
        <end position="297"/>
    </location>
</feature>
<gene>
    <name evidence="3" type="ORF">R1sor_001650</name>
</gene>
<accession>A0ABD3GWJ6</accession>
<keyword evidence="1" id="KW-1133">Transmembrane helix</keyword>
<evidence type="ECO:0000256" key="1">
    <source>
        <dbReference type="SAM" id="Phobius"/>
    </source>
</evidence>
<reference evidence="3 4" key="1">
    <citation type="submission" date="2024-09" db="EMBL/GenBank/DDBJ databases">
        <title>Chromosome-scale assembly of Riccia sorocarpa.</title>
        <authorList>
            <person name="Paukszto L."/>
        </authorList>
    </citation>
    <scope>NUCLEOTIDE SEQUENCE [LARGE SCALE GENOMIC DNA]</scope>
    <source>
        <strain evidence="3">LP-2024</strain>
        <tissue evidence="3">Aerial parts of the thallus</tissue>
    </source>
</reference>
<comment type="caution">
    <text evidence="3">The sequence shown here is derived from an EMBL/GenBank/DDBJ whole genome shotgun (WGS) entry which is preliminary data.</text>
</comment>
<feature type="signal peptide" evidence="2">
    <location>
        <begin position="1"/>
        <end position="26"/>
    </location>
</feature>
<keyword evidence="1" id="KW-0812">Transmembrane</keyword>
<sequence length="317" mass="35681">MARRLSSMRTSLLSLCLLAWIRFSLAVCSHPLAPQFFPFLLPAGLPPLTLLPSVVRFSTQVPIQSLQIAGMSRAENHVYNDADPLSDMNWVHLSSDLILSKFWSRNSPSCAFTLLQSRGTRDDVAENSSVLQFLLGAHFVLELDTRLVLLLSMHTSDSKVNRNKDVENFSGIRRFQSSVACGNVCMELLASAFQSAVGNLNCNLDAALCNHPPLCGLDPVQRRRLSGKSRTPRPVRWRSFWVPLVMEFDLKRDQSKERVAMPVWKETMLVLVEVAELTLVFLPASFIVAFCFWPACWSNALARSKRIRSEPIASFWL</sequence>
<keyword evidence="1" id="KW-0472">Membrane</keyword>
<evidence type="ECO:0000313" key="3">
    <source>
        <dbReference type="EMBL" id="KAL3683628.1"/>
    </source>
</evidence>
<keyword evidence="2" id="KW-0732">Signal</keyword>
<feature type="chain" id="PRO_5044767627" evidence="2">
    <location>
        <begin position="27"/>
        <end position="317"/>
    </location>
</feature>
<evidence type="ECO:0000256" key="2">
    <source>
        <dbReference type="SAM" id="SignalP"/>
    </source>
</evidence>
<dbReference type="AlphaFoldDB" id="A0ABD3GWJ6"/>